<dbReference type="PANTHER" id="PTHR15046:SF2">
    <property type="entry name" value="BETA-1,4 N-ACETYLGALACTOSAMINYLTRANSFERASE 2"/>
    <property type="match status" value="1"/>
</dbReference>
<organism evidence="1 2">
    <name type="scientific">Pundamilia nyererei</name>
    <dbReference type="NCBI Taxonomy" id="303518"/>
    <lineage>
        <taxon>Eukaryota</taxon>
        <taxon>Metazoa</taxon>
        <taxon>Chordata</taxon>
        <taxon>Craniata</taxon>
        <taxon>Vertebrata</taxon>
        <taxon>Euteleostomi</taxon>
        <taxon>Actinopterygii</taxon>
        <taxon>Neopterygii</taxon>
        <taxon>Teleostei</taxon>
        <taxon>Neoteleostei</taxon>
        <taxon>Acanthomorphata</taxon>
        <taxon>Ovalentaria</taxon>
        <taxon>Cichlomorphae</taxon>
        <taxon>Cichliformes</taxon>
        <taxon>Cichlidae</taxon>
        <taxon>African cichlids</taxon>
        <taxon>Pseudocrenilabrinae</taxon>
        <taxon>Haplochromini</taxon>
        <taxon>Pundamilia</taxon>
    </lineage>
</organism>
<proteinExistence type="predicted"/>
<gene>
    <name evidence="2" type="primary">LOC102207033</name>
</gene>
<dbReference type="AlphaFoldDB" id="A0A9Y3S1M3"/>
<dbReference type="GeneID" id="102207033"/>
<evidence type="ECO:0000313" key="2">
    <source>
        <dbReference type="RefSeq" id="XP_005754929.1"/>
    </source>
</evidence>
<dbReference type="PANTHER" id="PTHR15046">
    <property type="entry name" value="GLYCO_TRANS_2-LIKE DOMAIN-CONTAINING PROTEIN"/>
    <property type="match status" value="1"/>
</dbReference>
<reference evidence="2" key="1">
    <citation type="submission" date="2025-08" db="UniProtKB">
        <authorList>
            <consortium name="RefSeq"/>
        </authorList>
    </citation>
    <scope>IDENTIFICATION</scope>
</reference>
<dbReference type="GO" id="GO:0006047">
    <property type="term" value="P:UDP-N-acetylglucosamine metabolic process"/>
    <property type="evidence" value="ECO:0007669"/>
    <property type="project" value="TreeGrafter"/>
</dbReference>
<name>A0A9Y3S1M3_9CICH</name>
<feature type="non-terminal residue" evidence="2">
    <location>
        <position position="221"/>
    </location>
</feature>
<evidence type="ECO:0000313" key="1">
    <source>
        <dbReference type="Proteomes" id="UP000695023"/>
    </source>
</evidence>
<dbReference type="GO" id="GO:0008376">
    <property type="term" value="F:acetylgalactosaminyltransferase activity"/>
    <property type="evidence" value="ECO:0007669"/>
    <property type="project" value="TreeGrafter"/>
</dbReference>
<accession>A0A9Y3S1M3</accession>
<dbReference type="RefSeq" id="XP_005754929.1">
    <property type="nucleotide sequence ID" value="XM_005754872.1"/>
</dbReference>
<dbReference type="Proteomes" id="UP000695023">
    <property type="component" value="Unplaced"/>
</dbReference>
<dbReference type="GO" id="GO:0019276">
    <property type="term" value="P:UDP-N-acetylgalactosamine metabolic process"/>
    <property type="evidence" value="ECO:0007669"/>
    <property type="project" value="TreeGrafter"/>
</dbReference>
<keyword evidence="1" id="KW-1185">Reference proteome</keyword>
<sequence>MFAFYMGNSCKWANELPNNNLPTSKQRDPSGSLNYKSSLPTQHRLPGPCTCPDGFTVLKDQIPKDQYEELMQRRAKEFQQYKARTNSILSRLLFALPNSPLQYPIQGVIVRPLTATAIPGLALHAEEGTSYKVFLTVSNGVLTTETPTAEATVQGSGETKLIIESSSLLVLNDLLAKVSYTSTIYHINTGDLVTFQFENYEAVFPITIQQPHVPVLYDMGT</sequence>
<protein>
    <submittedName>
        <fullName evidence="2">Beta-1,4 N-acetylgalactosaminyltransferase 1-like</fullName>
    </submittedName>
</protein>